<reference evidence="1" key="1">
    <citation type="submission" date="2020-05" db="EMBL/GenBank/DDBJ databases">
        <title>Phylogenomic resolution of chytrid fungi.</title>
        <authorList>
            <person name="Stajich J.E."/>
            <person name="Amses K."/>
            <person name="Simmons R."/>
            <person name="Seto K."/>
            <person name="Myers J."/>
            <person name="Bonds A."/>
            <person name="Quandt C.A."/>
            <person name="Barry K."/>
            <person name="Liu P."/>
            <person name="Grigoriev I."/>
            <person name="Longcore J.E."/>
            <person name="James T.Y."/>
        </authorList>
    </citation>
    <scope>NUCLEOTIDE SEQUENCE</scope>
    <source>
        <strain evidence="1">JEL0513</strain>
    </source>
</reference>
<comment type="caution">
    <text evidence="1">The sequence shown here is derived from an EMBL/GenBank/DDBJ whole genome shotgun (WGS) entry which is preliminary data.</text>
</comment>
<evidence type="ECO:0000313" key="2">
    <source>
        <dbReference type="Proteomes" id="UP001211907"/>
    </source>
</evidence>
<dbReference type="EMBL" id="JADGJH010000858">
    <property type="protein sequence ID" value="KAJ3121749.1"/>
    <property type="molecule type" value="Genomic_DNA"/>
</dbReference>
<gene>
    <name evidence="1" type="ORF">HK100_012246</name>
</gene>
<keyword evidence="2" id="KW-1185">Reference proteome</keyword>
<sequence length="174" mass="19306">MLRLSSNIDATALSAREIFFNSHSLVLQCFGCSRSDVSRCIYAVSGYLFYQKSPFPFGAPSSNPSSRPGYLDFEGDNPLDLLAFLISSAYTTYWSLQGRGGLDAIVEAVNHVLKMDKLNEKDVLDELVLRGMSKAGLFDLFARSTTLLVPLRDSRKEPGEACVTFSTRRESLEE</sequence>
<accession>A0AAD5T0Z1</accession>
<name>A0AAD5T0Z1_9FUNG</name>
<evidence type="ECO:0000313" key="1">
    <source>
        <dbReference type="EMBL" id="KAJ3121749.1"/>
    </source>
</evidence>
<dbReference type="Proteomes" id="UP001211907">
    <property type="component" value="Unassembled WGS sequence"/>
</dbReference>
<dbReference type="AlphaFoldDB" id="A0AAD5T0Z1"/>
<proteinExistence type="predicted"/>
<organism evidence="1 2">
    <name type="scientific">Physocladia obscura</name>
    <dbReference type="NCBI Taxonomy" id="109957"/>
    <lineage>
        <taxon>Eukaryota</taxon>
        <taxon>Fungi</taxon>
        <taxon>Fungi incertae sedis</taxon>
        <taxon>Chytridiomycota</taxon>
        <taxon>Chytridiomycota incertae sedis</taxon>
        <taxon>Chytridiomycetes</taxon>
        <taxon>Chytridiales</taxon>
        <taxon>Chytriomycetaceae</taxon>
        <taxon>Physocladia</taxon>
    </lineage>
</organism>
<protein>
    <submittedName>
        <fullName evidence="1">Uncharacterized protein</fullName>
    </submittedName>
</protein>